<evidence type="ECO:0000256" key="5">
    <source>
        <dbReference type="ARBA" id="ARBA00049288"/>
    </source>
</evidence>
<evidence type="ECO:0000256" key="2">
    <source>
        <dbReference type="ARBA" id="ARBA00010566"/>
    </source>
</evidence>
<dbReference type="Gene3D" id="1.10.580.10">
    <property type="entry name" value="Citrate Synthase, domain 1"/>
    <property type="match status" value="1"/>
</dbReference>
<dbReference type="AlphaFoldDB" id="A0A4U3LGY8"/>
<dbReference type="InterPro" id="IPR010953">
    <property type="entry name" value="Citrate_synthase_typ-I"/>
</dbReference>
<feature type="active site" evidence="8">
    <location>
        <position position="316"/>
    </location>
</feature>
<keyword evidence="11" id="KW-0012">Acyltransferase</keyword>
<reference evidence="11 12" key="1">
    <citation type="submission" date="2019-04" db="EMBL/GenBank/DDBJ databases">
        <title>Kribbella sp. NEAU-THZ 27 nov., a novel actinomycete isolated from soil.</title>
        <authorList>
            <person name="Duan L."/>
        </authorList>
    </citation>
    <scope>NUCLEOTIDE SEQUENCE [LARGE SCALE GENOMIC DNA]</scope>
    <source>
        <strain evidence="12">NEAU-THZ27</strain>
    </source>
</reference>
<comment type="catalytic activity">
    <reaction evidence="5 9">
        <text>oxaloacetate + acetyl-CoA + H2O = citrate + CoA + H(+)</text>
        <dbReference type="Rhea" id="RHEA:16845"/>
        <dbReference type="ChEBI" id="CHEBI:15377"/>
        <dbReference type="ChEBI" id="CHEBI:15378"/>
        <dbReference type="ChEBI" id="CHEBI:16452"/>
        <dbReference type="ChEBI" id="CHEBI:16947"/>
        <dbReference type="ChEBI" id="CHEBI:57287"/>
        <dbReference type="ChEBI" id="CHEBI:57288"/>
        <dbReference type="EC" id="2.3.3.16"/>
    </reaction>
</comment>
<keyword evidence="3 9" id="KW-0816">Tricarboxylic acid cycle</keyword>
<evidence type="ECO:0000256" key="10">
    <source>
        <dbReference type="RuleBase" id="RU003406"/>
    </source>
</evidence>
<sequence length="437" mass="48760">MTPASEEGIVTEQSLTVRDNRTGKDFDLAITDGTIRAADLKQISASDGDGGLATYDPGFVNTASCRSSVTFIDGDKGILEYRGYPIEQLAEQSNYLEVAYLLVNGKLPNKAEYEAWAHDVTYHTFVHENLKTFMQGFRYDAHPMGMLLASVGALSTFYPESRNIFDEESRALQIRRLIAKMPTLGAFAFRHAQGKPYVYPDNELSYTANFLSMLFKMSEPKYAADDRLVRALEILFILHADHEQNASTNAVRAIGSTQVDPYTAVAGGIGALYGPLHGGANEAVLKMLRRIGSVDHVPSFIEGVKNGEERLMGFGHRVYKNYDPRAKIIKKAADDVFEVTGINPLLKIAVELEKIALEDEYFVSRKLYPNVDFYSGLIYEALQFPPEMFTVLFAIPRTSGWLAQWLEMLGDGDQKIARPKQIYTGERGVQYVPMGDR</sequence>
<dbReference type="PANTHER" id="PTHR42871:SF1">
    <property type="entry name" value="CITRATE SYNTHASE"/>
    <property type="match status" value="1"/>
</dbReference>
<dbReference type="EMBL" id="SZPZ01000006">
    <property type="protein sequence ID" value="TKK74219.1"/>
    <property type="molecule type" value="Genomic_DNA"/>
</dbReference>
<dbReference type="InterPro" id="IPR019810">
    <property type="entry name" value="Citrate_synthase_AS"/>
</dbReference>
<dbReference type="GO" id="GO:0032787">
    <property type="term" value="P:monocarboxylic acid metabolic process"/>
    <property type="evidence" value="ECO:0007669"/>
    <property type="project" value="UniProtKB-ARBA"/>
</dbReference>
<dbReference type="UniPathway" id="UPA00223">
    <property type="reaction ID" value="UER00717"/>
</dbReference>
<comment type="similarity">
    <text evidence="2 7 10">Belongs to the citrate synthase family.</text>
</comment>
<evidence type="ECO:0000256" key="4">
    <source>
        <dbReference type="ARBA" id="ARBA00022679"/>
    </source>
</evidence>
<dbReference type="GO" id="GO:0006099">
    <property type="term" value="P:tricarboxylic acid cycle"/>
    <property type="evidence" value="ECO:0007669"/>
    <property type="project" value="UniProtKB-UniRule"/>
</dbReference>
<dbReference type="InterPro" id="IPR036969">
    <property type="entry name" value="Citrate_synthase_sf"/>
</dbReference>
<dbReference type="NCBIfam" id="TIGR01798">
    <property type="entry name" value="cit_synth_I"/>
    <property type="match status" value="1"/>
</dbReference>
<organism evidence="11 12">
    <name type="scientific">Kribbella jiaozuonensis</name>
    <dbReference type="NCBI Taxonomy" id="2575441"/>
    <lineage>
        <taxon>Bacteria</taxon>
        <taxon>Bacillati</taxon>
        <taxon>Actinomycetota</taxon>
        <taxon>Actinomycetes</taxon>
        <taxon>Propionibacteriales</taxon>
        <taxon>Kribbellaceae</taxon>
        <taxon>Kribbella</taxon>
    </lineage>
</organism>
<dbReference type="InterPro" id="IPR016142">
    <property type="entry name" value="Citrate_synth-like_lrg_a-sub"/>
</dbReference>
<dbReference type="FunFam" id="1.10.580.10:FF:000005">
    <property type="entry name" value="Citrate synthase"/>
    <property type="match status" value="1"/>
</dbReference>
<dbReference type="InterPro" id="IPR024176">
    <property type="entry name" value="Citrate_synthase_bac-typ"/>
</dbReference>
<dbReference type="Proteomes" id="UP000305836">
    <property type="component" value="Unassembled WGS sequence"/>
</dbReference>
<proteinExistence type="inferred from homology"/>
<dbReference type="OrthoDB" id="9800864at2"/>
<evidence type="ECO:0000256" key="9">
    <source>
        <dbReference type="RuleBase" id="RU003370"/>
    </source>
</evidence>
<dbReference type="Gene3D" id="1.10.230.10">
    <property type="entry name" value="Cytochrome P450-Terp, domain 2"/>
    <property type="match status" value="1"/>
</dbReference>
<gene>
    <name evidence="11" type="ORF">FDA38_36090</name>
</gene>
<evidence type="ECO:0000256" key="1">
    <source>
        <dbReference type="ARBA" id="ARBA00004751"/>
    </source>
</evidence>
<keyword evidence="4 7" id="KW-0808">Transferase</keyword>
<dbReference type="PROSITE" id="PS00480">
    <property type="entry name" value="CITRATE_SYNTHASE"/>
    <property type="match status" value="1"/>
</dbReference>
<accession>A0A4U3LGY8</accession>
<comment type="caution">
    <text evidence="11">The sequence shown here is derived from an EMBL/GenBank/DDBJ whole genome shotgun (WGS) entry which is preliminary data.</text>
</comment>
<feature type="active site" evidence="8">
    <location>
        <position position="372"/>
    </location>
</feature>
<comment type="pathway">
    <text evidence="1 9">Carbohydrate metabolism; tricarboxylic acid cycle; isocitrate from oxaloacetate: step 1/2.</text>
</comment>
<dbReference type="SUPFAM" id="SSF48256">
    <property type="entry name" value="Citrate synthase"/>
    <property type="match status" value="1"/>
</dbReference>
<dbReference type="FunFam" id="1.10.230.10:FF:000002">
    <property type="entry name" value="Citrate synthase"/>
    <property type="match status" value="1"/>
</dbReference>
<dbReference type="PRINTS" id="PR00143">
    <property type="entry name" value="CITRTSNTHASE"/>
</dbReference>
<dbReference type="PANTHER" id="PTHR42871">
    <property type="entry name" value="CITRATE SYNTHASE"/>
    <property type="match status" value="1"/>
</dbReference>
<name>A0A4U3LGY8_9ACTN</name>
<evidence type="ECO:0000256" key="3">
    <source>
        <dbReference type="ARBA" id="ARBA00022532"/>
    </source>
</evidence>
<dbReference type="InterPro" id="IPR016143">
    <property type="entry name" value="Citrate_synth-like_sm_a-sub"/>
</dbReference>
<dbReference type="PIRSF" id="PIRSF001369">
    <property type="entry name" value="Citrate_synth"/>
    <property type="match status" value="1"/>
</dbReference>
<protein>
    <recommendedName>
        <fullName evidence="6 7">Citrate synthase</fullName>
    </recommendedName>
</protein>
<dbReference type="InterPro" id="IPR002020">
    <property type="entry name" value="Citrate_synthase"/>
</dbReference>
<evidence type="ECO:0000256" key="6">
    <source>
        <dbReference type="NCBIfam" id="TIGR01798"/>
    </source>
</evidence>
<evidence type="ECO:0000256" key="7">
    <source>
        <dbReference type="PIRNR" id="PIRNR001369"/>
    </source>
</evidence>
<dbReference type="GO" id="GO:0036440">
    <property type="term" value="F:citrate synthase activity"/>
    <property type="evidence" value="ECO:0007669"/>
    <property type="project" value="UniProtKB-EC"/>
</dbReference>
<keyword evidence="12" id="KW-1185">Reference proteome</keyword>
<dbReference type="Pfam" id="PF00285">
    <property type="entry name" value="Citrate_synt"/>
    <property type="match status" value="1"/>
</dbReference>
<evidence type="ECO:0000313" key="12">
    <source>
        <dbReference type="Proteomes" id="UP000305836"/>
    </source>
</evidence>
<evidence type="ECO:0000313" key="11">
    <source>
        <dbReference type="EMBL" id="TKK74219.1"/>
    </source>
</evidence>
<dbReference type="NCBIfam" id="NF004126">
    <property type="entry name" value="PRK05614.1"/>
    <property type="match status" value="1"/>
</dbReference>
<evidence type="ECO:0000256" key="8">
    <source>
        <dbReference type="PIRSR" id="PIRSR001369-1"/>
    </source>
</evidence>
<dbReference type="GO" id="GO:0005737">
    <property type="term" value="C:cytoplasm"/>
    <property type="evidence" value="ECO:0007669"/>
    <property type="project" value="InterPro"/>
</dbReference>